<comment type="caution">
    <text evidence="10">The sequence shown here is derived from an EMBL/GenBank/DDBJ whole genome shotgun (WGS) entry which is preliminary data.</text>
</comment>
<dbReference type="PANTHER" id="PTHR43304">
    <property type="entry name" value="PHYTOCHROME-LIKE PROTEIN CPH1"/>
    <property type="match status" value="1"/>
</dbReference>
<dbReference type="CDD" id="cd00082">
    <property type="entry name" value="HisKA"/>
    <property type="match status" value="1"/>
</dbReference>
<dbReference type="Pfam" id="PF02518">
    <property type="entry name" value="HATPase_c"/>
    <property type="match status" value="1"/>
</dbReference>
<dbReference type="FunFam" id="3.30.565.10:FF:000006">
    <property type="entry name" value="Sensor histidine kinase WalK"/>
    <property type="match status" value="1"/>
</dbReference>
<feature type="domain" description="PAC" evidence="9">
    <location>
        <begin position="362"/>
        <end position="413"/>
    </location>
</feature>
<dbReference type="Gene3D" id="3.30.565.10">
    <property type="entry name" value="Histidine kinase-like ATPase, C-terminal domain"/>
    <property type="match status" value="1"/>
</dbReference>
<dbReference type="InterPro" id="IPR000700">
    <property type="entry name" value="PAS-assoc_C"/>
</dbReference>
<feature type="transmembrane region" description="Helical" evidence="7">
    <location>
        <begin position="74"/>
        <end position="94"/>
    </location>
</feature>
<evidence type="ECO:0000256" key="5">
    <source>
        <dbReference type="ARBA" id="ARBA00022777"/>
    </source>
</evidence>
<evidence type="ECO:0000313" key="10">
    <source>
        <dbReference type="EMBL" id="MDJ1504959.1"/>
    </source>
</evidence>
<dbReference type="PANTHER" id="PTHR43304:SF1">
    <property type="entry name" value="PAC DOMAIN-CONTAINING PROTEIN"/>
    <property type="match status" value="1"/>
</dbReference>
<evidence type="ECO:0000256" key="2">
    <source>
        <dbReference type="ARBA" id="ARBA00012438"/>
    </source>
</evidence>
<dbReference type="RefSeq" id="WP_314516683.1">
    <property type="nucleotide sequence ID" value="NZ_JASJOU010000014.1"/>
</dbReference>
<dbReference type="EC" id="2.7.13.3" evidence="2"/>
<keyword evidence="7" id="KW-0472">Membrane</keyword>
<dbReference type="Pfam" id="PF08447">
    <property type="entry name" value="PAS_3"/>
    <property type="match status" value="1"/>
</dbReference>
<keyword evidence="10" id="KW-0067">ATP-binding</keyword>
<dbReference type="SUPFAM" id="SSF55785">
    <property type="entry name" value="PYP-like sensor domain (PAS domain)"/>
    <property type="match status" value="1"/>
</dbReference>
<reference evidence="10" key="1">
    <citation type="submission" date="2023-05" db="EMBL/GenBank/DDBJ databases">
        <authorList>
            <person name="Zhang X."/>
        </authorList>
    </citation>
    <scope>NUCLEOTIDE SEQUENCE</scope>
    <source>
        <strain evidence="10">BD1B2-1</strain>
    </source>
</reference>
<dbReference type="Gene3D" id="2.10.70.100">
    <property type="match status" value="1"/>
</dbReference>
<protein>
    <recommendedName>
        <fullName evidence="2">histidine kinase</fullName>
        <ecNumber evidence="2">2.7.13.3</ecNumber>
    </recommendedName>
</protein>
<keyword evidence="3" id="KW-0597">Phosphoprotein</keyword>
<dbReference type="PROSITE" id="PS50113">
    <property type="entry name" value="PAC"/>
    <property type="match status" value="1"/>
</dbReference>
<dbReference type="InterPro" id="IPR004358">
    <property type="entry name" value="Sig_transdc_His_kin-like_C"/>
</dbReference>
<evidence type="ECO:0000256" key="6">
    <source>
        <dbReference type="SAM" id="Coils"/>
    </source>
</evidence>
<dbReference type="Gene3D" id="1.10.287.130">
    <property type="match status" value="1"/>
</dbReference>
<dbReference type="InterPro" id="IPR035965">
    <property type="entry name" value="PAS-like_dom_sf"/>
</dbReference>
<feature type="transmembrane region" description="Helical" evidence="7">
    <location>
        <begin position="222"/>
        <end position="240"/>
    </location>
</feature>
<dbReference type="InterPro" id="IPR003661">
    <property type="entry name" value="HisK_dim/P_dom"/>
</dbReference>
<dbReference type="Gene3D" id="3.30.450.20">
    <property type="entry name" value="PAS domain"/>
    <property type="match status" value="1"/>
</dbReference>
<dbReference type="InterPro" id="IPR052162">
    <property type="entry name" value="Sensor_kinase/Photoreceptor"/>
</dbReference>
<dbReference type="Proteomes" id="UP001232063">
    <property type="component" value="Unassembled WGS sequence"/>
</dbReference>
<keyword evidence="7" id="KW-0812">Transmembrane</keyword>
<dbReference type="SMART" id="SM00388">
    <property type="entry name" value="HisKA"/>
    <property type="match status" value="1"/>
</dbReference>
<feature type="transmembrane region" description="Helical" evidence="7">
    <location>
        <begin position="12"/>
        <end position="35"/>
    </location>
</feature>
<keyword evidence="5" id="KW-0418">Kinase</keyword>
<dbReference type="SMART" id="SM00387">
    <property type="entry name" value="HATPase_c"/>
    <property type="match status" value="1"/>
</dbReference>
<gene>
    <name evidence="10" type="ORF">QNI22_30125</name>
</gene>
<dbReference type="InterPro" id="IPR013655">
    <property type="entry name" value="PAS_fold_3"/>
</dbReference>
<feature type="transmembrane region" description="Helical" evidence="7">
    <location>
        <begin position="246"/>
        <end position="271"/>
    </location>
</feature>
<evidence type="ECO:0000256" key="3">
    <source>
        <dbReference type="ARBA" id="ARBA00022553"/>
    </source>
</evidence>
<evidence type="ECO:0000256" key="1">
    <source>
        <dbReference type="ARBA" id="ARBA00000085"/>
    </source>
</evidence>
<accession>A0AAE3R739</accession>
<dbReference type="CDD" id="cd00130">
    <property type="entry name" value="PAS"/>
    <property type="match status" value="1"/>
</dbReference>
<feature type="transmembrane region" description="Helical" evidence="7">
    <location>
        <begin position="149"/>
        <end position="170"/>
    </location>
</feature>
<name>A0AAE3R739_9BACT</name>
<evidence type="ECO:0000313" key="11">
    <source>
        <dbReference type="Proteomes" id="UP001232063"/>
    </source>
</evidence>
<feature type="transmembrane region" description="Helical" evidence="7">
    <location>
        <begin position="41"/>
        <end position="62"/>
    </location>
</feature>
<dbReference type="Pfam" id="PF00512">
    <property type="entry name" value="HisKA"/>
    <property type="match status" value="1"/>
</dbReference>
<dbReference type="SUPFAM" id="SSF55874">
    <property type="entry name" value="ATPase domain of HSP90 chaperone/DNA topoisomerase II/histidine kinase"/>
    <property type="match status" value="1"/>
</dbReference>
<dbReference type="InterPro" id="IPR036097">
    <property type="entry name" value="HisK_dim/P_sf"/>
</dbReference>
<feature type="transmembrane region" description="Helical" evidence="7">
    <location>
        <begin position="122"/>
        <end position="142"/>
    </location>
</feature>
<sequence length="705" mass="80057">MEAALHFSKRITLFVRILASITIVLAILGLIGWLFNYLPLRTFLISNAVMKVNTAILLILAAGNLIQMAGKRPYFWLVLLLSGIIVLISIAIMLEHWHILALNLDELLGTDSKIGSSSPGRISIAGAICFFCIGIAFPCFIYKRYRAGHILSIIVFLTGYLIFLGHLFQINDYYDFKSYSAMSVHSSFAFLCLAQGLLLLYPQHGIVSIVTGPYLGNLMARYVFGIAMLGVPPIIVLYLYGLNQNIYTPAMGALFILIFFFTTIFLIYHFIFSKVNRLDQELHKRYEQLLLGEELSQVGSYETEYKNFTFRGTPQLYRIFGWPTVLAYTDSSLDLLYKIIHPDDVERVRIVVDKALKEIAPYSINYRVILPDGQLKYIYIKARVYKNQDGILCAKGTAMDVTVTKQQEAQLQELNRELTLRNEAIQSTNEELQVMSEELSLSNGALRVSNEELTALKADLEFKVSERTAHLERTLSELKQRNEELDQYVYKVSHDIRSPVASIAGLLSLIEAESDLEKKHQYIQLIGNRVDRLEEFINSILNHSRSLFNALEYKPVSLNKIIQQCLHELEYYPGFDQVQVVIDMPASDIIQSDELQLLIIFKNLLSNAIKYHNPRTESKVWICVSYTDEYTNIQIQDNGIGIAPEYLGKIFQMFFRATQRADGSGLGLYIVRQAVDRLHGKITVQSEEGNGTKFTIVLPVAHANS</sequence>
<proteinExistence type="predicted"/>
<keyword evidence="6" id="KW-0175">Coiled coil</keyword>
<organism evidence="10 11">
    <name type="scientific">Xanthocytophaga agilis</name>
    <dbReference type="NCBI Taxonomy" id="3048010"/>
    <lineage>
        <taxon>Bacteria</taxon>
        <taxon>Pseudomonadati</taxon>
        <taxon>Bacteroidota</taxon>
        <taxon>Cytophagia</taxon>
        <taxon>Cytophagales</taxon>
        <taxon>Rhodocytophagaceae</taxon>
        <taxon>Xanthocytophaga</taxon>
    </lineage>
</organism>
<dbReference type="InterPro" id="IPR005467">
    <property type="entry name" value="His_kinase_dom"/>
</dbReference>
<evidence type="ECO:0000259" key="8">
    <source>
        <dbReference type="PROSITE" id="PS50109"/>
    </source>
</evidence>
<dbReference type="InterPro" id="IPR003594">
    <property type="entry name" value="HATPase_dom"/>
</dbReference>
<dbReference type="SUPFAM" id="SSF47384">
    <property type="entry name" value="Homodimeric domain of signal transducing histidine kinase"/>
    <property type="match status" value="1"/>
</dbReference>
<dbReference type="GO" id="GO:0000155">
    <property type="term" value="F:phosphorelay sensor kinase activity"/>
    <property type="evidence" value="ECO:0007669"/>
    <property type="project" value="InterPro"/>
</dbReference>
<evidence type="ECO:0000256" key="7">
    <source>
        <dbReference type="SAM" id="Phobius"/>
    </source>
</evidence>
<dbReference type="PRINTS" id="PR00344">
    <property type="entry name" value="BCTRLSENSOR"/>
</dbReference>
<dbReference type="EMBL" id="JASJOU010000014">
    <property type="protein sequence ID" value="MDJ1504959.1"/>
    <property type="molecule type" value="Genomic_DNA"/>
</dbReference>
<keyword evidence="7" id="KW-1133">Transmembrane helix</keyword>
<feature type="domain" description="Histidine kinase" evidence="8">
    <location>
        <begin position="491"/>
        <end position="702"/>
    </location>
</feature>
<dbReference type="PROSITE" id="PS50109">
    <property type="entry name" value="HIS_KIN"/>
    <property type="match status" value="1"/>
</dbReference>
<evidence type="ECO:0000259" key="9">
    <source>
        <dbReference type="PROSITE" id="PS50113"/>
    </source>
</evidence>
<dbReference type="InterPro" id="IPR000014">
    <property type="entry name" value="PAS"/>
</dbReference>
<feature type="coiled-coil region" evidence="6">
    <location>
        <begin position="404"/>
        <end position="435"/>
    </location>
</feature>
<comment type="catalytic activity">
    <reaction evidence="1">
        <text>ATP + protein L-histidine = ADP + protein N-phospho-L-histidine.</text>
        <dbReference type="EC" id="2.7.13.3"/>
    </reaction>
</comment>
<keyword evidence="4" id="KW-0808">Transferase</keyword>
<evidence type="ECO:0000256" key="4">
    <source>
        <dbReference type="ARBA" id="ARBA00022679"/>
    </source>
</evidence>
<dbReference type="InterPro" id="IPR036890">
    <property type="entry name" value="HATPase_C_sf"/>
</dbReference>
<keyword evidence="11" id="KW-1185">Reference proteome</keyword>
<dbReference type="GO" id="GO:0005524">
    <property type="term" value="F:ATP binding"/>
    <property type="evidence" value="ECO:0007669"/>
    <property type="project" value="UniProtKB-KW"/>
</dbReference>
<keyword evidence="10" id="KW-0547">Nucleotide-binding</keyword>
<dbReference type="AlphaFoldDB" id="A0AAE3R739"/>